<evidence type="ECO:0000313" key="1">
    <source>
        <dbReference type="EMBL" id="SDF51543.1"/>
    </source>
</evidence>
<dbReference type="RefSeq" id="WP_245742344.1">
    <property type="nucleotide sequence ID" value="NZ_FNBG01000012.1"/>
</dbReference>
<keyword evidence="2" id="KW-1185">Reference proteome</keyword>
<sequence length="202" mass="22592">MAVWLSKNVTKGLIKNHPQSYTGITGGIVQKVALGMLPFYMEIASNRSYAEEWSKAIVCADLDHMKILLGSVSKLAAKQGLGTNGIGYFVDFDDKHHPWSFSNGTTIPPSKVRFHFSTRVHRAISRAVIPFYRQLASNRVFADALAVAIRRKENELVERVVRGLVCTPALKSVSIEEHGIVLLFKYPSSKYSYENLLIRVPN</sequence>
<dbReference type="Proteomes" id="UP000198972">
    <property type="component" value="Unassembled WGS sequence"/>
</dbReference>
<proteinExistence type="predicted"/>
<dbReference type="EMBL" id="FNBG01000012">
    <property type="protein sequence ID" value="SDF51543.1"/>
    <property type="molecule type" value="Genomic_DNA"/>
</dbReference>
<gene>
    <name evidence="1" type="ORF">SAMN04488542_11222</name>
</gene>
<name>A0A1G7LQ44_9BACL</name>
<accession>A0A1G7LQ44</accession>
<reference evidence="1 2" key="1">
    <citation type="submission" date="2016-10" db="EMBL/GenBank/DDBJ databases">
        <authorList>
            <person name="de Groot N.N."/>
        </authorList>
    </citation>
    <scope>NUCLEOTIDE SEQUENCE [LARGE SCALE GENOMIC DNA]</scope>
    <source>
        <strain evidence="1 2">DSM 28129</strain>
    </source>
</reference>
<protein>
    <submittedName>
        <fullName evidence="1">Uncharacterized protein</fullName>
    </submittedName>
</protein>
<evidence type="ECO:0000313" key="2">
    <source>
        <dbReference type="Proteomes" id="UP000198972"/>
    </source>
</evidence>
<organism evidence="1 2">
    <name type="scientific">Fontibacillus panacisegetis</name>
    <dbReference type="NCBI Taxonomy" id="670482"/>
    <lineage>
        <taxon>Bacteria</taxon>
        <taxon>Bacillati</taxon>
        <taxon>Bacillota</taxon>
        <taxon>Bacilli</taxon>
        <taxon>Bacillales</taxon>
        <taxon>Paenibacillaceae</taxon>
        <taxon>Fontibacillus</taxon>
    </lineage>
</organism>
<dbReference type="AlphaFoldDB" id="A0A1G7LQ44"/>
<dbReference type="STRING" id="670482.SAMN04488542_11222"/>